<evidence type="ECO:0000313" key="2">
    <source>
        <dbReference type="Proteomes" id="UP000694406"/>
    </source>
</evidence>
<keyword evidence="2" id="KW-1185">Reference proteome</keyword>
<reference evidence="1" key="1">
    <citation type="submission" date="2025-08" db="UniProtKB">
        <authorList>
            <consortium name="Ensembl"/>
        </authorList>
    </citation>
    <scope>IDENTIFICATION</scope>
</reference>
<protein>
    <submittedName>
        <fullName evidence="1">Uncharacterized protein</fullName>
    </submittedName>
</protein>
<reference evidence="1" key="2">
    <citation type="submission" date="2025-09" db="UniProtKB">
        <authorList>
            <consortium name="Ensembl"/>
        </authorList>
    </citation>
    <scope>IDENTIFICATION</scope>
</reference>
<sequence>MYIDASDNGSASDAQVYNASDLKEGLERNLIMGFPDPEPCPITHKMCLLHPLHFQIPTMLCTGGLSIPLLSLPIPQLIPIPQISLPIPLLSLPIPQLLPMPNVSLPIPLLSLPVPQLLPIPQLSLPIPQLSLPIPQACKGLKPFLKVEAGCGCGWSLVAAAFLLAPLQSGDPPCAPPWGVQLSGVSIVGHSKEYLPGHRS</sequence>
<accession>A0A8C5RXQ9</accession>
<dbReference type="Proteomes" id="UP000694406">
    <property type="component" value="Unplaced"/>
</dbReference>
<organism evidence="1 2">
    <name type="scientific">Laticauda laticaudata</name>
    <name type="common">Blue-ringed sea krait</name>
    <name type="synonym">Blue-lipped sea krait</name>
    <dbReference type="NCBI Taxonomy" id="8630"/>
    <lineage>
        <taxon>Eukaryota</taxon>
        <taxon>Metazoa</taxon>
        <taxon>Chordata</taxon>
        <taxon>Craniata</taxon>
        <taxon>Vertebrata</taxon>
        <taxon>Euteleostomi</taxon>
        <taxon>Lepidosauria</taxon>
        <taxon>Squamata</taxon>
        <taxon>Bifurcata</taxon>
        <taxon>Unidentata</taxon>
        <taxon>Episquamata</taxon>
        <taxon>Toxicofera</taxon>
        <taxon>Serpentes</taxon>
        <taxon>Colubroidea</taxon>
        <taxon>Elapidae</taxon>
        <taxon>Laticaudinae</taxon>
        <taxon>Laticauda</taxon>
    </lineage>
</organism>
<name>A0A8C5RXQ9_LATLA</name>
<dbReference type="Ensembl" id="ENSLLTT00000008089.1">
    <property type="protein sequence ID" value="ENSLLTP00000007801.1"/>
    <property type="gene ID" value="ENSLLTG00000005917.1"/>
</dbReference>
<evidence type="ECO:0000313" key="1">
    <source>
        <dbReference type="Ensembl" id="ENSLLTP00000007801.1"/>
    </source>
</evidence>
<dbReference type="AlphaFoldDB" id="A0A8C5RXQ9"/>
<proteinExistence type="predicted"/>